<sequence length="177" mass="20634">MLYNGHRYYKNYEGKGDVVSWVCHNKHVCNHRVKTQGQYVVAILKDHSAECTVQYFTTGRGQIGAMFEGRRFHKNYQGKGDVVSWICHNKTCRRRIRTSGRHVVELSKTYHVDDCIAQFVTTSKGTTILLYNGRRYSKNYQNRGRVSWRCNKPGCMARISTLNDEILTTKNEHNHED</sequence>
<dbReference type="Proteomes" id="UP001154114">
    <property type="component" value="Chromosome 12"/>
</dbReference>
<dbReference type="OrthoDB" id="7401686at2759"/>
<evidence type="ECO:0000313" key="5">
    <source>
        <dbReference type="EMBL" id="CAD0200286.1"/>
    </source>
</evidence>
<feature type="domain" description="FLYWCH-type" evidence="4">
    <location>
        <begin position="2"/>
        <end position="47"/>
    </location>
</feature>
<evidence type="ECO:0000256" key="2">
    <source>
        <dbReference type="ARBA" id="ARBA00022771"/>
    </source>
</evidence>
<protein>
    <recommendedName>
        <fullName evidence="4">FLYWCH-type domain-containing protein</fullName>
    </recommendedName>
</protein>
<feature type="domain" description="FLYWCH-type" evidence="4">
    <location>
        <begin position="119"/>
        <end position="175"/>
    </location>
</feature>
<keyword evidence="1" id="KW-0479">Metal-binding</keyword>
<accession>A0A9N8PYU2</accession>
<dbReference type="Gene3D" id="2.20.25.240">
    <property type="match status" value="3"/>
</dbReference>
<reference evidence="5" key="1">
    <citation type="submission" date="2021-12" db="EMBL/GenBank/DDBJ databases">
        <authorList>
            <person name="King R."/>
        </authorList>
    </citation>
    <scope>NUCLEOTIDE SEQUENCE</scope>
</reference>
<organism evidence="5 6">
    <name type="scientific">Chrysodeixis includens</name>
    <name type="common">Soybean looper</name>
    <name type="synonym">Pseudoplusia includens</name>
    <dbReference type="NCBI Taxonomy" id="689277"/>
    <lineage>
        <taxon>Eukaryota</taxon>
        <taxon>Metazoa</taxon>
        <taxon>Ecdysozoa</taxon>
        <taxon>Arthropoda</taxon>
        <taxon>Hexapoda</taxon>
        <taxon>Insecta</taxon>
        <taxon>Pterygota</taxon>
        <taxon>Neoptera</taxon>
        <taxon>Endopterygota</taxon>
        <taxon>Lepidoptera</taxon>
        <taxon>Glossata</taxon>
        <taxon>Ditrysia</taxon>
        <taxon>Noctuoidea</taxon>
        <taxon>Noctuidae</taxon>
        <taxon>Plusiinae</taxon>
        <taxon>Chrysodeixis</taxon>
    </lineage>
</organism>
<name>A0A9N8PYU2_CHRIL</name>
<evidence type="ECO:0000256" key="1">
    <source>
        <dbReference type="ARBA" id="ARBA00022723"/>
    </source>
</evidence>
<dbReference type="GO" id="GO:0008270">
    <property type="term" value="F:zinc ion binding"/>
    <property type="evidence" value="ECO:0007669"/>
    <property type="project" value="UniProtKB-KW"/>
</dbReference>
<evidence type="ECO:0000313" key="6">
    <source>
        <dbReference type="Proteomes" id="UP001154114"/>
    </source>
</evidence>
<proteinExistence type="predicted"/>
<dbReference type="EMBL" id="LR824015">
    <property type="protein sequence ID" value="CAD0200286.1"/>
    <property type="molecule type" value="Genomic_DNA"/>
</dbReference>
<evidence type="ECO:0000256" key="3">
    <source>
        <dbReference type="ARBA" id="ARBA00022833"/>
    </source>
</evidence>
<gene>
    <name evidence="5" type="ORF">CINC_LOCUS1973</name>
</gene>
<evidence type="ECO:0000259" key="4">
    <source>
        <dbReference type="Pfam" id="PF04500"/>
    </source>
</evidence>
<dbReference type="AlphaFoldDB" id="A0A9N8PYU2"/>
<keyword evidence="2" id="KW-0863">Zinc-finger</keyword>
<keyword evidence="3" id="KW-0862">Zinc</keyword>
<dbReference type="InterPro" id="IPR007588">
    <property type="entry name" value="Znf_FLYWCH"/>
</dbReference>
<keyword evidence="6" id="KW-1185">Reference proteome</keyword>
<dbReference type="Pfam" id="PF04500">
    <property type="entry name" value="FLYWCH"/>
    <property type="match status" value="2"/>
</dbReference>